<dbReference type="AlphaFoldDB" id="A0A9D6Z623"/>
<comment type="similarity">
    <text evidence="2">Belongs to the CobH/CbiC family.</text>
</comment>
<dbReference type="PANTHER" id="PTHR43588:SF1">
    <property type="entry name" value="COBALT-PRECORRIN-8 METHYLMUTASE"/>
    <property type="match status" value="1"/>
</dbReference>
<evidence type="ECO:0000256" key="3">
    <source>
        <dbReference type="ARBA" id="ARBA00022573"/>
    </source>
</evidence>
<dbReference type="SUPFAM" id="SSF63965">
    <property type="entry name" value="Precorrin-8X methylmutase CbiC/CobH"/>
    <property type="match status" value="1"/>
</dbReference>
<dbReference type="InterPro" id="IPR036588">
    <property type="entry name" value="CobH/CbiC_sf"/>
</dbReference>
<evidence type="ECO:0000313" key="7">
    <source>
        <dbReference type="Proteomes" id="UP000807825"/>
    </source>
</evidence>
<dbReference type="InterPro" id="IPR003722">
    <property type="entry name" value="Cbl_synth_CobH/CbiC"/>
</dbReference>
<keyword evidence="4" id="KW-0413">Isomerase</keyword>
<dbReference type="GO" id="GO:0009236">
    <property type="term" value="P:cobalamin biosynthetic process"/>
    <property type="evidence" value="ECO:0007669"/>
    <property type="project" value="UniProtKB-KW"/>
</dbReference>
<comment type="caution">
    <text evidence="6">The sequence shown here is derived from an EMBL/GenBank/DDBJ whole genome shotgun (WGS) entry which is preliminary data.</text>
</comment>
<sequence length="231" mass="24975">MNGTRAFIHELLEKPMSGEAIEQRSFDIIDKEACCNGFTVEQWPIVRRILHTTADFGIAGDVRFSGDAIHAGTSALRSGSRIFVDSNMIRSGLSIARLRQVQPEYEQGHVVCHVADEDVAQKARETGLPRSLFAVQKAREVFDGGIAVFGNAPVALLELNRLIMEEGIKPALVVAMPVGFVHVTESKEELMSLQVPFIAIAGRRGGSPLAVATIHALCSLVVQSGSQLNGE</sequence>
<evidence type="ECO:0000313" key="6">
    <source>
        <dbReference type="EMBL" id="MBI5252600.1"/>
    </source>
</evidence>
<feature type="domain" description="Cobalamin biosynthesis precorrin-8X methylmutase CobH/CbiC" evidence="5">
    <location>
        <begin position="21"/>
        <end position="219"/>
    </location>
</feature>
<evidence type="ECO:0000256" key="1">
    <source>
        <dbReference type="ARBA" id="ARBA00004953"/>
    </source>
</evidence>
<evidence type="ECO:0000256" key="2">
    <source>
        <dbReference type="ARBA" id="ARBA00009774"/>
    </source>
</evidence>
<gene>
    <name evidence="6" type="ORF">HY912_24150</name>
</gene>
<comment type="pathway">
    <text evidence="1">Cofactor biosynthesis; adenosylcobalamin biosynthesis.</text>
</comment>
<proteinExistence type="inferred from homology"/>
<evidence type="ECO:0000259" key="5">
    <source>
        <dbReference type="Pfam" id="PF02570"/>
    </source>
</evidence>
<reference evidence="6" key="1">
    <citation type="submission" date="2020-07" db="EMBL/GenBank/DDBJ databases">
        <title>Huge and variable diversity of episymbiotic CPR bacteria and DPANN archaea in groundwater ecosystems.</title>
        <authorList>
            <person name="He C.Y."/>
            <person name="Keren R."/>
            <person name="Whittaker M."/>
            <person name="Farag I.F."/>
            <person name="Doudna J."/>
            <person name="Cate J.H.D."/>
            <person name="Banfield J.F."/>
        </authorList>
    </citation>
    <scope>NUCLEOTIDE SEQUENCE</scope>
    <source>
        <strain evidence="6">NC_groundwater_1664_Pr3_B-0.1um_52_9</strain>
    </source>
</reference>
<dbReference type="Gene3D" id="3.40.50.10230">
    <property type="entry name" value="Cobalamin biosynthesis CobH/CbiC, precorrin-8X methylmutase"/>
    <property type="match status" value="1"/>
</dbReference>
<organism evidence="6 7">
    <name type="scientific">Desulfomonile tiedjei</name>
    <dbReference type="NCBI Taxonomy" id="2358"/>
    <lineage>
        <taxon>Bacteria</taxon>
        <taxon>Pseudomonadati</taxon>
        <taxon>Thermodesulfobacteriota</taxon>
        <taxon>Desulfomonilia</taxon>
        <taxon>Desulfomonilales</taxon>
        <taxon>Desulfomonilaceae</taxon>
        <taxon>Desulfomonile</taxon>
    </lineage>
</organism>
<dbReference type="Proteomes" id="UP000807825">
    <property type="component" value="Unassembled WGS sequence"/>
</dbReference>
<name>A0A9D6Z623_9BACT</name>
<evidence type="ECO:0000256" key="4">
    <source>
        <dbReference type="ARBA" id="ARBA00023235"/>
    </source>
</evidence>
<dbReference type="EMBL" id="JACRDE010000625">
    <property type="protein sequence ID" value="MBI5252600.1"/>
    <property type="molecule type" value="Genomic_DNA"/>
</dbReference>
<accession>A0A9D6Z623</accession>
<dbReference type="GO" id="GO:0016993">
    <property type="term" value="F:precorrin-8X methylmutase activity"/>
    <property type="evidence" value="ECO:0007669"/>
    <property type="project" value="InterPro"/>
</dbReference>
<keyword evidence="3" id="KW-0169">Cobalamin biosynthesis</keyword>
<protein>
    <submittedName>
        <fullName evidence="6">Precorrin-8X methylmutase</fullName>
    </submittedName>
</protein>
<dbReference type="Pfam" id="PF02570">
    <property type="entry name" value="CbiC"/>
    <property type="match status" value="1"/>
</dbReference>
<dbReference type="PANTHER" id="PTHR43588">
    <property type="entry name" value="COBALT-PRECORRIN-8 METHYLMUTASE"/>
    <property type="match status" value="1"/>
</dbReference>